<dbReference type="KEGG" id="qsa:O6P43_016592"/>
<name>A0AAD7LN53_QUISA</name>
<dbReference type="PANTHER" id="PTHR35109">
    <property type="entry name" value="GLUTAMATE RACEMASE"/>
    <property type="match status" value="1"/>
</dbReference>
<dbReference type="PANTHER" id="PTHR35109:SF2">
    <property type="entry name" value="LATE EMBRYOGENESIS ABUNDANT PROTEIN"/>
    <property type="match status" value="1"/>
</dbReference>
<dbReference type="Proteomes" id="UP001163823">
    <property type="component" value="Chromosome 7"/>
</dbReference>
<organism evidence="1 2">
    <name type="scientific">Quillaja saponaria</name>
    <name type="common">Soap bark tree</name>
    <dbReference type="NCBI Taxonomy" id="32244"/>
    <lineage>
        <taxon>Eukaryota</taxon>
        <taxon>Viridiplantae</taxon>
        <taxon>Streptophyta</taxon>
        <taxon>Embryophyta</taxon>
        <taxon>Tracheophyta</taxon>
        <taxon>Spermatophyta</taxon>
        <taxon>Magnoliopsida</taxon>
        <taxon>eudicotyledons</taxon>
        <taxon>Gunneridae</taxon>
        <taxon>Pentapetalae</taxon>
        <taxon>rosids</taxon>
        <taxon>fabids</taxon>
        <taxon>Fabales</taxon>
        <taxon>Quillajaceae</taxon>
        <taxon>Quillaja</taxon>
    </lineage>
</organism>
<protein>
    <submittedName>
        <fullName evidence="1">Late embryogenesis abundant protein</fullName>
    </submittedName>
</protein>
<evidence type="ECO:0000313" key="2">
    <source>
        <dbReference type="Proteomes" id="UP001163823"/>
    </source>
</evidence>
<dbReference type="AlphaFoldDB" id="A0AAD7LN53"/>
<accession>A0AAD7LN53</accession>
<dbReference type="EMBL" id="JARAOO010000007">
    <property type="protein sequence ID" value="KAJ7961221.1"/>
    <property type="molecule type" value="Genomic_DNA"/>
</dbReference>
<gene>
    <name evidence="1" type="ORF">O6P43_016592</name>
</gene>
<proteinExistence type="predicted"/>
<sequence length="101" mass="11236">MAATFVRGAQTMNSMFVKPLARKTFHKKSSSADTIRETMKLESEEVRNMGSTTAGDNDNSVWVPHERTGIYYPKGQEKVMQDVPSGAGKDAGVNWFSYNDI</sequence>
<evidence type="ECO:0000313" key="1">
    <source>
        <dbReference type="EMBL" id="KAJ7961221.1"/>
    </source>
</evidence>
<reference evidence="1" key="1">
    <citation type="journal article" date="2023" name="Science">
        <title>Elucidation of the pathway for biosynthesis of saponin adjuvants from the soapbark tree.</title>
        <authorList>
            <person name="Reed J."/>
            <person name="Orme A."/>
            <person name="El-Demerdash A."/>
            <person name="Owen C."/>
            <person name="Martin L.B.B."/>
            <person name="Misra R.C."/>
            <person name="Kikuchi S."/>
            <person name="Rejzek M."/>
            <person name="Martin A.C."/>
            <person name="Harkess A."/>
            <person name="Leebens-Mack J."/>
            <person name="Louveau T."/>
            <person name="Stephenson M.J."/>
            <person name="Osbourn A."/>
        </authorList>
    </citation>
    <scope>NUCLEOTIDE SEQUENCE</scope>
    <source>
        <strain evidence="1">S10</strain>
    </source>
</reference>
<keyword evidence="2" id="KW-1185">Reference proteome</keyword>
<comment type="caution">
    <text evidence="1">The sequence shown here is derived from an EMBL/GenBank/DDBJ whole genome shotgun (WGS) entry which is preliminary data.</text>
</comment>